<organism evidence="1 2">
    <name type="scientific">Mycena maculata</name>
    <dbReference type="NCBI Taxonomy" id="230809"/>
    <lineage>
        <taxon>Eukaryota</taxon>
        <taxon>Fungi</taxon>
        <taxon>Dikarya</taxon>
        <taxon>Basidiomycota</taxon>
        <taxon>Agaricomycotina</taxon>
        <taxon>Agaricomycetes</taxon>
        <taxon>Agaricomycetidae</taxon>
        <taxon>Agaricales</taxon>
        <taxon>Marasmiineae</taxon>
        <taxon>Mycenaceae</taxon>
        <taxon>Mycena</taxon>
    </lineage>
</organism>
<protein>
    <submittedName>
        <fullName evidence="1">Uncharacterized protein</fullName>
    </submittedName>
</protein>
<keyword evidence="2" id="KW-1185">Reference proteome</keyword>
<dbReference type="EMBL" id="JARJLG010000052">
    <property type="protein sequence ID" value="KAJ7759418.1"/>
    <property type="molecule type" value="Genomic_DNA"/>
</dbReference>
<evidence type="ECO:0000313" key="1">
    <source>
        <dbReference type="EMBL" id="KAJ7759418.1"/>
    </source>
</evidence>
<dbReference type="AlphaFoldDB" id="A0AAD7J8Z0"/>
<sequence length="194" mass="21626">MPIESHSYPRPPRITSCQKMFAKLIPFAICALFMVQAVPRPIESCHNEVQAFSQVDFSMNRIPGPVKIINLGVGGSAFVLGESIVTHIGDKDHGDTGLWKGYPNGPDRYTIKNIGTGNFVSVSEYDGRLVVRPDTKPTDFALESVGQHVWVLKMADEDKVWEAVYDGSSMMYGYVSLRKTPGRPSAYQHWNFTN</sequence>
<proteinExistence type="predicted"/>
<name>A0AAD7J8Z0_9AGAR</name>
<comment type="caution">
    <text evidence="1">The sequence shown here is derived from an EMBL/GenBank/DDBJ whole genome shotgun (WGS) entry which is preliminary data.</text>
</comment>
<gene>
    <name evidence="1" type="ORF">DFH07DRAFT_940148</name>
</gene>
<reference evidence="1" key="1">
    <citation type="submission" date="2023-03" db="EMBL/GenBank/DDBJ databases">
        <title>Massive genome expansion in bonnet fungi (Mycena s.s.) driven by repeated elements and novel gene families across ecological guilds.</title>
        <authorList>
            <consortium name="Lawrence Berkeley National Laboratory"/>
            <person name="Harder C.B."/>
            <person name="Miyauchi S."/>
            <person name="Viragh M."/>
            <person name="Kuo A."/>
            <person name="Thoen E."/>
            <person name="Andreopoulos B."/>
            <person name="Lu D."/>
            <person name="Skrede I."/>
            <person name="Drula E."/>
            <person name="Henrissat B."/>
            <person name="Morin E."/>
            <person name="Kohler A."/>
            <person name="Barry K."/>
            <person name="LaButti K."/>
            <person name="Morin E."/>
            <person name="Salamov A."/>
            <person name="Lipzen A."/>
            <person name="Mereny Z."/>
            <person name="Hegedus B."/>
            <person name="Baldrian P."/>
            <person name="Stursova M."/>
            <person name="Weitz H."/>
            <person name="Taylor A."/>
            <person name="Grigoriev I.V."/>
            <person name="Nagy L.G."/>
            <person name="Martin F."/>
            <person name="Kauserud H."/>
        </authorList>
    </citation>
    <scope>NUCLEOTIDE SEQUENCE</scope>
    <source>
        <strain evidence="1">CBHHK188m</strain>
    </source>
</reference>
<accession>A0AAD7J8Z0</accession>
<dbReference type="Proteomes" id="UP001215280">
    <property type="component" value="Unassembled WGS sequence"/>
</dbReference>
<evidence type="ECO:0000313" key="2">
    <source>
        <dbReference type="Proteomes" id="UP001215280"/>
    </source>
</evidence>